<evidence type="ECO:0000313" key="3">
    <source>
        <dbReference type="Proteomes" id="UP000605846"/>
    </source>
</evidence>
<proteinExistence type="predicted"/>
<protein>
    <submittedName>
        <fullName evidence="2">Uncharacterized protein</fullName>
    </submittedName>
</protein>
<feature type="region of interest" description="Disordered" evidence="1">
    <location>
        <begin position="1714"/>
        <end position="1736"/>
    </location>
</feature>
<feature type="compositionally biased region" description="Acidic residues" evidence="1">
    <location>
        <begin position="1449"/>
        <end position="1473"/>
    </location>
</feature>
<evidence type="ECO:0000256" key="1">
    <source>
        <dbReference type="SAM" id="MobiDB-lite"/>
    </source>
</evidence>
<reference evidence="2" key="1">
    <citation type="submission" date="2020-01" db="EMBL/GenBank/DDBJ databases">
        <title>Genome Sequencing of Three Apophysomyces-Like Fungal Strains Confirms a Novel Fungal Genus in the Mucoromycota with divergent Burkholderia-like Endosymbiotic Bacteria.</title>
        <authorList>
            <person name="Stajich J.E."/>
            <person name="Macias A.M."/>
            <person name="Carter-House D."/>
            <person name="Lovett B."/>
            <person name="Kasson L.R."/>
            <person name="Berry K."/>
            <person name="Grigoriev I."/>
            <person name="Chang Y."/>
            <person name="Spatafora J."/>
            <person name="Kasson M.T."/>
        </authorList>
    </citation>
    <scope>NUCLEOTIDE SEQUENCE</scope>
    <source>
        <strain evidence="2">NRRL A-21654</strain>
    </source>
</reference>
<sequence>MASISHLKESFALADHSLAEREEVVSRHTVVGTEDWYYYRGLLLLQKLSLEIDKNGSETREPTEAEQALMNDMTDLLANYHTKFAWRTGMESDKRYNMLRTRYHLLIFPVNKSRSLAFIKDGLDLNLDLQEASANTDIASTEGAKGKTYPNTLDPCLLDPHQVVLKCMRHESNQEENSVMGIELTALPILAKLLNEEQLLPAQEQALLRKLLLYPQTFKGLGQLTPSVPKILARLWKEIDIRQSITSMPMHNLTISQMDELQSLIPEIVYAQNFVFTYMEKLVPSSYVGQQFHKSFDIPWDDDADILKDYLDGLWQFASGLPDVYFSLKAAITFCKLRIGITRENYTESLLVQYLTYSRSKNSVTDRLPFDAQMCEIPFLGQCEAILQDEDKVLIPYITGLVCSGGLSSLENLGKYLDYENVLKPLHAKVMLTYQKEELKVKDMATWSNIIGNAKFEELVARSELYFASSTAETYKTRLPEDPIKLDLVLKNIPHLSIRVFQIDMVNYWRLNANDNNSLDNDKLDLDGICPSWEKHVDYSNVPALRTFQETFTFGGNNGFAADIFKGRGSWVIDFIGGNKQCRTIVQKGYVSHIVQDTAAGSMIRIFDEDRRCMGKNCKLWYANSYYEPDESGNIMIPYREKHDDSGTLLLMTNDGFCRPVEFYHKKEAYDLSAEFYVNPETLIPNKQAKVMVTPRLSIHKHPLSLSLLEEVSLTIETKNASGIKSAFTASDLSLAQSHTIELNFPVPSLLSQLKFTLFAKIKTMSGRDSRTDVEVSQEINFEPDTSNIVNPYLRATKDGYILCILGKNDPIEVKMETDDNGVIYLGELQNVVWVQTSGLAYRQWILTEDFVLAPPAICTVANAPFRIPLSEKDGAVYSMFKTGLRGSMPLYDVSDHVTRHAGYIEVSGLPEGRYAIVHSSHMEGVRIIECNVIQETRAIECTETDVKDKLWSSWILGQEKYGKKTGLPSSRPLNIRNVDISEDLVHIHLANWSSSNTFALITTTAFVSSSNSSLYSKVASNRSIERPEEHHAITYTPSAFLSDRILSEEYQYIINREKAEKWVGNTLCKPSALMFPQKLAVTTAESRQLAKGHTFGSVQVQQQQQHKQRKYKHYAASRAYCLVAPENLPMGEPDFAFMDHQCPVLVKAPDEDGCIRINREVLGDGNILQIAVLSGEQVAAKEVVIRDVTLHLKTSSVCYSAEGLDTSKLYTQAKESLVVDPSNKSRSEPTSVNISVKNGQKDWEVVDSQEKLFELFSVLASDDIVAVLKKYSFLPFWRTLSLERKLELYEQTNCHELNLWLKQKDPTFFDNHVKPFIQCKIHKRFMDLYLLDEDVSAYADSLSLFYSLNAAEKALLGRSVHGQVPAIHAYFQNEYKGISGLQADTSFDTALTGSRSTITANKAVFDTFGMPPPAAFPQQTANRFGLAGSSQLLTRNIMAAPAPQVESMDIEEDDYEEETDMGPVDDDKANEEENDRLLRERARKMYEKVAYEFVKPTSEWGEKGYYHNDTDTSGLVTANQFWIDYLRAEKDSNFLSKDFIYATKSFTEIMFALALLDLPFKADASWTQEFNVQSGVMTITAHTPCIILYRTLRELDCAFPKNPALLIGQSYFVQNEIASTPEEWETVEPSEFQPFTEYGWNLAISNVSPESCVCEVTMQLPTGSIPVGPTAYCSSKTINIEPYSTWREIVGSFYFPSCGSYVHPAVTLTKRDTSSTHSLSVEDSQSLNRPQPINHSEPLDILVKEPSTAYSQSSLNRRSWTTVASSATNDEVIEYLAQQTNLSRLDMNLITWRMTNAVFARKIFDLLGQQRHFYSQELWQYGVYHGFRDVIQQLLEHKDNFHCLLGNVGRAFESPLVSIQPAEHKTLEILDYYPIINARAHRIGSAYEILNKQFYNQYDKFLDYLSQKSRASPADRAVLAIYLILQDRIGEAKAVYHDLQQMIQQGNREMTSLQVQLDYLGAYLHTRVRADEGEAGQTALGTCSAREIAKKYRDCGSPRWRKNFGSLEDYINEVESANGGTDATLVDSKRRQMRAIQSVPLIEFDIQDGQLHVRYANVTAIEVRYYKMNVEVMFSNDPFIGTATHPAQKNSRGTDKYSLIKPSYVEHHTLNEHHADRHEEEDDFELVGIDSLQVQTQSIPLPEDLKKANTMIEVISDGVRRREVHFAHRLIVHVAESFGVVRVLNQGTRRPVAGAYVKVYVRTKRDHGHRVEFWMDGYTGLNGTFDYVGVTQGNALVGNHQELKDIVENKIQKFSILIMSEQDGALIREAYPPVA</sequence>
<accession>A0A8H7EME4</accession>
<organism evidence="2 3">
    <name type="scientific">Apophysomyces ossiformis</name>
    <dbReference type="NCBI Taxonomy" id="679940"/>
    <lineage>
        <taxon>Eukaryota</taxon>
        <taxon>Fungi</taxon>
        <taxon>Fungi incertae sedis</taxon>
        <taxon>Mucoromycota</taxon>
        <taxon>Mucoromycotina</taxon>
        <taxon>Mucoromycetes</taxon>
        <taxon>Mucorales</taxon>
        <taxon>Mucorineae</taxon>
        <taxon>Mucoraceae</taxon>
        <taxon>Apophysomyces</taxon>
    </lineage>
</organism>
<keyword evidence="3" id="KW-1185">Reference proteome</keyword>
<feature type="region of interest" description="Disordered" evidence="1">
    <location>
        <begin position="1446"/>
        <end position="1473"/>
    </location>
</feature>
<dbReference type="Proteomes" id="UP000605846">
    <property type="component" value="Unassembled WGS sequence"/>
</dbReference>
<dbReference type="OrthoDB" id="17798at2759"/>
<dbReference type="EMBL" id="JABAYA010000132">
    <property type="protein sequence ID" value="KAF7724032.1"/>
    <property type="molecule type" value="Genomic_DNA"/>
</dbReference>
<feature type="compositionally biased region" description="Polar residues" evidence="1">
    <location>
        <begin position="1716"/>
        <end position="1735"/>
    </location>
</feature>
<name>A0A8H7EME4_9FUNG</name>
<gene>
    <name evidence="2" type="ORF">EC973_001439</name>
</gene>
<comment type="caution">
    <text evidence="2">The sequence shown here is derived from an EMBL/GenBank/DDBJ whole genome shotgun (WGS) entry which is preliminary data.</text>
</comment>
<evidence type="ECO:0000313" key="2">
    <source>
        <dbReference type="EMBL" id="KAF7724032.1"/>
    </source>
</evidence>